<dbReference type="Pfam" id="PF13286">
    <property type="entry name" value="HD_assoc"/>
    <property type="match status" value="1"/>
</dbReference>
<name>A0ABV8HUA6_9ACTN</name>
<feature type="region of interest" description="Disordered" evidence="3">
    <location>
        <begin position="1"/>
        <end position="26"/>
    </location>
</feature>
<dbReference type="Proteomes" id="UP001595765">
    <property type="component" value="Unassembled WGS sequence"/>
</dbReference>
<dbReference type="InterPro" id="IPR006261">
    <property type="entry name" value="dGTPase"/>
</dbReference>
<dbReference type="SMART" id="SM00471">
    <property type="entry name" value="HDc"/>
    <property type="match status" value="1"/>
</dbReference>
<feature type="domain" description="HD" evidence="4">
    <location>
        <begin position="86"/>
        <end position="246"/>
    </location>
</feature>
<evidence type="ECO:0000256" key="1">
    <source>
        <dbReference type="ARBA" id="ARBA00022801"/>
    </source>
</evidence>
<evidence type="ECO:0000313" key="5">
    <source>
        <dbReference type="EMBL" id="MFC4035570.1"/>
    </source>
</evidence>
<comment type="similarity">
    <text evidence="2">Belongs to the dGTPase family. Type 2 subfamily.</text>
</comment>
<dbReference type="InterPro" id="IPR026875">
    <property type="entry name" value="PHydrolase_assoc_dom"/>
</dbReference>
<evidence type="ECO:0000259" key="4">
    <source>
        <dbReference type="PROSITE" id="PS51831"/>
    </source>
</evidence>
<dbReference type="PANTHER" id="PTHR11373">
    <property type="entry name" value="DEOXYNUCLEOSIDE TRIPHOSPHATE TRIPHOSPHOHYDROLASE"/>
    <property type="match status" value="1"/>
</dbReference>
<evidence type="ECO:0000256" key="2">
    <source>
        <dbReference type="HAMAP-Rule" id="MF_01212"/>
    </source>
</evidence>
<dbReference type="InterPro" id="IPR006674">
    <property type="entry name" value="HD_domain"/>
</dbReference>
<dbReference type="InterPro" id="IPR003607">
    <property type="entry name" value="HD/PDEase_dom"/>
</dbReference>
<evidence type="ECO:0000313" key="6">
    <source>
        <dbReference type="Proteomes" id="UP001595765"/>
    </source>
</evidence>
<evidence type="ECO:0000256" key="3">
    <source>
        <dbReference type="SAM" id="MobiDB-lite"/>
    </source>
</evidence>
<sequence length="453" mass="48693">MEVNDRPPGAPATAHPGPYERYGPYGAADLERYVPEPDKRPGRTAFQRDRARVLHSAALRRLAGKTQVVDPGGSGAAATDTSPRTRLTHSLECAQVGRELGAALGCDPDLVETACLAHDLGHPPFGHNGELVLAEFAADCGGFEGNAQSLRLLTRIEPKKFVASPDGGAGEAGLVSVGLNLTRAALDAATKYPWPRGGHPTTPGSPKFGVYEDDLPVFAWLRQGAPDGRRCFEAQVMDWADDVAYSAHDVEDGLQAGHIEARALLSPPERAEVFGCAADRYAPAGTDPAELAEALDRLLAQPWWPRRYDGSALDQARLKDAASQLIGRFCLAAEGATRERHGTARLTRYGAELVVPREQRLECAVLKAVADRYVMQRPAQARRRAEQRVVIGELAHTLLARGPEGLDPQFRALFEAAPDDRGRRRAVVDQIASLTDAAATALHARLTRPATSG</sequence>
<protein>
    <recommendedName>
        <fullName evidence="2">Deoxyguanosinetriphosphate triphosphohydrolase-like protein</fullName>
    </recommendedName>
</protein>
<dbReference type="InterPro" id="IPR050135">
    <property type="entry name" value="dGTPase-like"/>
</dbReference>
<dbReference type="PANTHER" id="PTHR11373:SF32">
    <property type="entry name" value="DEOXYGUANOSINETRIPHOSPHATE TRIPHOSPHOHYDROLASE"/>
    <property type="match status" value="1"/>
</dbReference>
<accession>A0ABV8HUA6</accession>
<dbReference type="InterPro" id="IPR023023">
    <property type="entry name" value="dNTPase_2"/>
</dbReference>
<dbReference type="Pfam" id="PF01966">
    <property type="entry name" value="HD"/>
    <property type="match status" value="1"/>
</dbReference>
<dbReference type="NCBIfam" id="NF002829">
    <property type="entry name" value="PRK03007.1"/>
    <property type="match status" value="1"/>
</dbReference>
<dbReference type="HAMAP" id="MF_01212">
    <property type="entry name" value="dGTPase_type2"/>
    <property type="match status" value="1"/>
</dbReference>
<dbReference type="NCBIfam" id="TIGR01353">
    <property type="entry name" value="dGTP_triPase"/>
    <property type="match status" value="1"/>
</dbReference>
<reference evidence="6" key="1">
    <citation type="journal article" date="2019" name="Int. J. Syst. Evol. Microbiol.">
        <title>The Global Catalogue of Microorganisms (GCM) 10K type strain sequencing project: providing services to taxonomists for standard genome sequencing and annotation.</title>
        <authorList>
            <consortium name="The Broad Institute Genomics Platform"/>
            <consortium name="The Broad Institute Genome Sequencing Center for Infectious Disease"/>
            <person name="Wu L."/>
            <person name="Ma J."/>
        </authorList>
    </citation>
    <scope>NUCLEOTIDE SEQUENCE [LARGE SCALE GENOMIC DNA]</scope>
    <source>
        <strain evidence="6">CGMCC 4.7237</strain>
    </source>
</reference>
<gene>
    <name evidence="5" type="ORF">ACFO3J_29480</name>
</gene>
<proteinExistence type="inferred from homology"/>
<dbReference type="PROSITE" id="PS51831">
    <property type="entry name" value="HD"/>
    <property type="match status" value="1"/>
</dbReference>
<dbReference type="RefSeq" id="WP_386435731.1">
    <property type="nucleotide sequence ID" value="NZ_JBHSBB010000027.1"/>
</dbReference>
<dbReference type="Gene3D" id="1.10.3210.10">
    <property type="entry name" value="Hypothetical protein af1432"/>
    <property type="match status" value="1"/>
</dbReference>
<keyword evidence="6" id="KW-1185">Reference proteome</keyword>
<dbReference type="CDD" id="cd00077">
    <property type="entry name" value="HDc"/>
    <property type="match status" value="1"/>
</dbReference>
<organism evidence="5 6">
    <name type="scientific">Streptomyces polygonati</name>
    <dbReference type="NCBI Taxonomy" id="1617087"/>
    <lineage>
        <taxon>Bacteria</taxon>
        <taxon>Bacillati</taxon>
        <taxon>Actinomycetota</taxon>
        <taxon>Actinomycetes</taxon>
        <taxon>Kitasatosporales</taxon>
        <taxon>Streptomycetaceae</taxon>
        <taxon>Streptomyces</taxon>
    </lineage>
</organism>
<comment type="caution">
    <text evidence="5">The sequence shown here is derived from an EMBL/GenBank/DDBJ whole genome shotgun (WGS) entry which is preliminary data.</text>
</comment>
<dbReference type="SUPFAM" id="SSF109604">
    <property type="entry name" value="HD-domain/PDEase-like"/>
    <property type="match status" value="1"/>
</dbReference>
<keyword evidence="1 2" id="KW-0378">Hydrolase</keyword>
<dbReference type="EMBL" id="JBHSBB010000027">
    <property type="protein sequence ID" value="MFC4035570.1"/>
    <property type="molecule type" value="Genomic_DNA"/>
</dbReference>